<reference evidence="1 2" key="2">
    <citation type="journal article" date="2012" name="PLoS Pathog.">
        <title>Diverse lifestyles and strategies of plant pathogenesis encoded in the genomes of eighteen Dothideomycetes fungi.</title>
        <authorList>
            <person name="Ohm R.A."/>
            <person name="Feau N."/>
            <person name="Henrissat B."/>
            <person name="Schoch C.L."/>
            <person name="Horwitz B.A."/>
            <person name="Barry K.W."/>
            <person name="Condon B.J."/>
            <person name="Copeland A.C."/>
            <person name="Dhillon B."/>
            <person name="Glaser F."/>
            <person name="Hesse C.N."/>
            <person name="Kosti I."/>
            <person name="LaButti K."/>
            <person name="Lindquist E.A."/>
            <person name="Lucas S."/>
            <person name="Salamov A.A."/>
            <person name="Bradshaw R.E."/>
            <person name="Ciuffetti L."/>
            <person name="Hamelin R.C."/>
            <person name="Kema G.H.J."/>
            <person name="Lawrence C."/>
            <person name="Scott J.A."/>
            <person name="Spatafora J.W."/>
            <person name="Turgeon B.G."/>
            <person name="de Wit P.J.G.M."/>
            <person name="Zhong S."/>
            <person name="Goodwin S.B."/>
            <person name="Grigoriev I.V."/>
        </authorList>
    </citation>
    <scope>NUCLEOTIDE SEQUENCE [LARGE SCALE GENOMIC DNA]</scope>
    <source>
        <strain evidence="2">NZE10 / CBS 128990</strain>
    </source>
</reference>
<keyword evidence="2" id="KW-1185">Reference proteome</keyword>
<sequence length="117" mass="13106">MDNIGVAAVPEFEVNNSAVKKHNYATSRDSFMCALFVLEDMPIGSTNEVLSRNEDEATGTCFWLAEHNNKLPDFTGMSVDVESAPIDENWRQHFVGATLEDLADYVRAVPRPPKWLC</sequence>
<name>N1PFF3_DOTSN</name>
<evidence type="ECO:0000313" key="1">
    <source>
        <dbReference type="EMBL" id="EME40305.1"/>
    </source>
</evidence>
<reference evidence="2" key="1">
    <citation type="journal article" date="2012" name="PLoS Genet.">
        <title>The genomes of the fungal plant pathogens Cladosporium fulvum and Dothistroma septosporum reveal adaptation to different hosts and lifestyles but also signatures of common ancestry.</title>
        <authorList>
            <person name="de Wit P.J.G.M."/>
            <person name="van der Burgt A."/>
            <person name="Oekmen B."/>
            <person name="Stergiopoulos I."/>
            <person name="Abd-Elsalam K.A."/>
            <person name="Aerts A.L."/>
            <person name="Bahkali A.H."/>
            <person name="Beenen H.G."/>
            <person name="Chettri P."/>
            <person name="Cox M.P."/>
            <person name="Datema E."/>
            <person name="de Vries R.P."/>
            <person name="Dhillon B."/>
            <person name="Ganley A.R."/>
            <person name="Griffiths S.A."/>
            <person name="Guo Y."/>
            <person name="Hamelin R.C."/>
            <person name="Henrissat B."/>
            <person name="Kabir M.S."/>
            <person name="Jashni M.K."/>
            <person name="Kema G."/>
            <person name="Klaubauf S."/>
            <person name="Lapidus A."/>
            <person name="Levasseur A."/>
            <person name="Lindquist E."/>
            <person name="Mehrabi R."/>
            <person name="Ohm R.A."/>
            <person name="Owen T.J."/>
            <person name="Salamov A."/>
            <person name="Schwelm A."/>
            <person name="Schijlen E."/>
            <person name="Sun H."/>
            <person name="van den Burg H.A."/>
            <person name="van Ham R.C.H.J."/>
            <person name="Zhang S."/>
            <person name="Goodwin S.B."/>
            <person name="Grigoriev I.V."/>
            <person name="Collemare J."/>
            <person name="Bradshaw R.E."/>
        </authorList>
    </citation>
    <scope>NUCLEOTIDE SEQUENCE [LARGE SCALE GENOMIC DNA]</scope>
    <source>
        <strain evidence="2">NZE10 / CBS 128990</strain>
    </source>
</reference>
<proteinExistence type="predicted"/>
<evidence type="ECO:0000313" key="2">
    <source>
        <dbReference type="Proteomes" id="UP000016933"/>
    </source>
</evidence>
<dbReference type="OrthoDB" id="5301876at2759"/>
<protein>
    <submittedName>
        <fullName evidence="1">Uncharacterized protein</fullName>
    </submittedName>
</protein>
<dbReference type="Proteomes" id="UP000016933">
    <property type="component" value="Unassembled WGS sequence"/>
</dbReference>
<dbReference type="HOGENOM" id="CLU_2084784_0_0_1"/>
<dbReference type="EMBL" id="KB446544">
    <property type="protein sequence ID" value="EME40305.1"/>
    <property type="molecule type" value="Genomic_DNA"/>
</dbReference>
<gene>
    <name evidence="1" type="ORF">DOTSEDRAFT_28201</name>
</gene>
<accession>N1PFF3</accession>
<dbReference type="AlphaFoldDB" id="N1PFF3"/>
<dbReference type="STRING" id="675120.N1PFF3"/>
<organism evidence="1 2">
    <name type="scientific">Dothistroma septosporum (strain NZE10 / CBS 128990)</name>
    <name type="common">Red band needle blight fungus</name>
    <name type="synonym">Mycosphaerella pini</name>
    <dbReference type="NCBI Taxonomy" id="675120"/>
    <lineage>
        <taxon>Eukaryota</taxon>
        <taxon>Fungi</taxon>
        <taxon>Dikarya</taxon>
        <taxon>Ascomycota</taxon>
        <taxon>Pezizomycotina</taxon>
        <taxon>Dothideomycetes</taxon>
        <taxon>Dothideomycetidae</taxon>
        <taxon>Mycosphaerellales</taxon>
        <taxon>Mycosphaerellaceae</taxon>
        <taxon>Dothistroma</taxon>
    </lineage>
</organism>